<evidence type="ECO:0000313" key="2">
    <source>
        <dbReference type="Proteomes" id="UP001595387"/>
    </source>
</evidence>
<reference evidence="2" key="1">
    <citation type="journal article" date="2019" name="Int. J. Syst. Evol. Microbiol.">
        <title>The Global Catalogue of Microorganisms (GCM) 10K type strain sequencing project: providing services to taxonomists for standard genome sequencing and annotation.</title>
        <authorList>
            <consortium name="The Broad Institute Genomics Platform"/>
            <consortium name="The Broad Institute Genome Sequencing Center for Infectious Disease"/>
            <person name="Wu L."/>
            <person name="Ma J."/>
        </authorList>
    </citation>
    <scope>NUCLEOTIDE SEQUENCE [LARGE SCALE GENOMIC DNA]</scope>
    <source>
        <strain evidence="2">KCTC 13193</strain>
    </source>
</reference>
<accession>A0ABV7A5X8</accession>
<gene>
    <name evidence="1" type="ORF">ACFODW_07455</name>
</gene>
<keyword evidence="2" id="KW-1185">Reference proteome</keyword>
<comment type="caution">
    <text evidence="1">The sequence shown here is derived from an EMBL/GenBank/DDBJ whole genome shotgun (WGS) entry which is preliminary data.</text>
</comment>
<protein>
    <submittedName>
        <fullName evidence="1">Uncharacterized protein</fullName>
    </submittedName>
</protein>
<organism evidence="1 2">
    <name type="scientific">Virgibacillus sediminis</name>
    <dbReference type="NCBI Taxonomy" id="202260"/>
    <lineage>
        <taxon>Bacteria</taxon>
        <taxon>Bacillati</taxon>
        <taxon>Bacillota</taxon>
        <taxon>Bacilli</taxon>
        <taxon>Bacillales</taxon>
        <taxon>Bacillaceae</taxon>
        <taxon>Virgibacillus</taxon>
    </lineage>
</organism>
<proteinExistence type="predicted"/>
<dbReference type="RefSeq" id="WP_390304837.1">
    <property type="nucleotide sequence ID" value="NZ_JBHRRZ010000014.1"/>
</dbReference>
<name>A0ABV7A5X8_9BACI</name>
<dbReference type="Proteomes" id="UP001595387">
    <property type="component" value="Unassembled WGS sequence"/>
</dbReference>
<sequence length="60" mass="6814">MRVLIFIISVAAALAMLFRWRYRIMNTILAVGILRKLVVSLSMSVPGVKEKMISGMFRSQ</sequence>
<dbReference type="EMBL" id="JBHRRZ010000014">
    <property type="protein sequence ID" value="MFC2948170.1"/>
    <property type="molecule type" value="Genomic_DNA"/>
</dbReference>
<evidence type="ECO:0000313" key="1">
    <source>
        <dbReference type="EMBL" id="MFC2948170.1"/>
    </source>
</evidence>